<gene>
    <name evidence="3" type="ORF">N5A56_015045</name>
</gene>
<feature type="domain" description="DUF11" evidence="1">
    <location>
        <begin position="681"/>
        <end position="796"/>
    </location>
</feature>
<accession>A0ABT5SC08</accession>
<evidence type="ECO:0000259" key="1">
    <source>
        <dbReference type="Pfam" id="PF01345"/>
    </source>
</evidence>
<dbReference type="InterPro" id="IPR047589">
    <property type="entry name" value="DUF11_rpt"/>
</dbReference>
<dbReference type="Pfam" id="PF01345">
    <property type="entry name" value="DUF11"/>
    <property type="match status" value="2"/>
</dbReference>
<evidence type="ECO:0000259" key="2">
    <source>
        <dbReference type="Pfam" id="PF17517"/>
    </source>
</evidence>
<dbReference type="Proteomes" id="UP001151478">
    <property type="component" value="Unassembled WGS sequence"/>
</dbReference>
<evidence type="ECO:0000313" key="4">
    <source>
        <dbReference type="Proteomes" id="UP001151478"/>
    </source>
</evidence>
<feature type="domain" description="DUF11" evidence="1">
    <location>
        <begin position="559"/>
        <end position="667"/>
    </location>
</feature>
<evidence type="ECO:0000313" key="3">
    <source>
        <dbReference type="EMBL" id="MDD7915656.1"/>
    </source>
</evidence>
<dbReference type="InterPro" id="IPR051172">
    <property type="entry name" value="Chlamydia_OmcB"/>
</dbReference>
<dbReference type="InterPro" id="IPR001434">
    <property type="entry name" value="OmcB-like_DUF11"/>
</dbReference>
<dbReference type="PANTHER" id="PTHR34819:SF3">
    <property type="entry name" value="CELL SURFACE PROTEIN"/>
    <property type="match status" value="1"/>
</dbReference>
<dbReference type="InterPro" id="IPR035234">
    <property type="entry name" value="IgGFc-bd_N"/>
</dbReference>
<reference evidence="3" key="1">
    <citation type="submission" date="2023-02" db="EMBL/GenBank/DDBJ databases">
        <title>Polaribacter ponticola sp. nov., isolated from seawater.</title>
        <authorList>
            <person name="Baek J.H."/>
            <person name="Kim J.M."/>
            <person name="Choi D.G."/>
            <person name="Jeon C.O."/>
        </authorList>
    </citation>
    <scope>NUCLEOTIDE SEQUENCE</scope>
    <source>
        <strain evidence="3">MSW5</strain>
    </source>
</reference>
<dbReference type="Pfam" id="PF17517">
    <property type="entry name" value="IgGFc_binding"/>
    <property type="match status" value="1"/>
</dbReference>
<dbReference type="NCBIfam" id="TIGR01451">
    <property type="entry name" value="B_ant_repeat"/>
    <property type="match status" value="2"/>
</dbReference>
<proteinExistence type="predicted"/>
<organism evidence="3 4">
    <name type="scientific">Polaribacter ponticola</name>
    <dbReference type="NCBI Taxonomy" id="2978475"/>
    <lineage>
        <taxon>Bacteria</taxon>
        <taxon>Pseudomonadati</taxon>
        <taxon>Bacteroidota</taxon>
        <taxon>Flavobacteriia</taxon>
        <taxon>Flavobacteriales</taxon>
        <taxon>Flavobacteriaceae</taxon>
    </lineage>
</organism>
<name>A0ABT5SC08_9FLAO</name>
<keyword evidence="4" id="KW-1185">Reference proteome</keyword>
<feature type="domain" description="IgGFc-binding protein N-terminal" evidence="2">
    <location>
        <begin position="154"/>
        <end position="451"/>
    </location>
</feature>
<dbReference type="PANTHER" id="PTHR34819">
    <property type="entry name" value="LARGE CYSTEINE-RICH PERIPLASMIC PROTEIN OMCB"/>
    <property type="match status" value="1"/>
</dbReference>
<sequence>MYGQLDSEHFLPPLKQVSNNAAIKQQAVYFSTPETTAFSIEIYRGSSLTPAVTLTGLEKGNPLILDSSNATFPLSDGDNNITLVTNTNTGVVLNNAGLRIVAPGGQKFYVNYRGRSNSQAGSLTSKGEKAKGLNFRWGGIPNLARSNNAGTLISTSLGMMATEDGTIVRVFGFNPGCKFRLQGARGGMPLSTLNSISLDKGESFVIEANVKETDANRDGWLGSSITSNKPIVISNGGLNVGIRDGSASRDVGIDQPVGLAALGREYVFVRGTGINGDVSLNRIGTEFPIIVATADGTEVFAGGVSQGIINNGDYKIIDGSNYSSNVPGASMYVTTSKDAYAYQCLQGAAGKIYTIGMNFIAPVNCLLPSLMDEISDIDKIAGSSTNISAVTIIASRATDPSNIIVNQTIGNTTTQIALPSPVYPAGTLDWQTFYIDGLEGEIDIVSTGNIAIGTFMSLGTAAGVAGYFSGFDTIPVVEVEISDGGCYPRTSLQEATGGFDAYQWYQDGVAISGETNQKLLLINASTGKDLGLGDFYVKVTKGTCSYDSGVVSIYNCDPDIVLTKIADENNLTDEDTVTFKVQVESSGIDPVSNLVINDAFPGELDLVSVTPSFGTWLSPNWTIGAMNSGQVHTLIIEAKVPQKPSEGTFTNTVTNSQDQVDSNQTTDDPIENVTITAKKIDLNLVKTVDKQVVKLGDTVIFTLILKNSGPTAASGVQVKDVLPLGLTYSLGDSVIPLNTTYDPVSGIWDLSGILISNGSSIVLEIGAKVDSVNFKLNKTEVYKTEQLDLDSVPGNDN</sequence>
<dbReference type="EMBL" id="JAOSLC020000003">
    <property type="protein sequence ID" value="MDD7915656.1"/>
    <property type="molecule type" value="Genomic_DNA"/>
</dbReference>
<comment type="caution">
    <text evidence="3">The sequence shown here is derived from an EMBL/GenBank/DDBJ whole genome shotgun (WGS) entry which is preliminary data.</text>
</comment>
<dbReference type="RefSeq" id="WP_265726904.1">
    <property type="nucleotide sequence ID" value="NZ_JAOSLC020000003.1"/>
</dbReference>
<protein>
    <submittedName>
        <fullName evidence="3">DUF11 domain-containing protein</fullName>
    </submittedName>
</protein>